<dbReference type="Gene3D" id="3.40.390.10">
    <property type="entry name" value="Collagenase (Catalytic Domain)"/>
    <property type="match status" value="1"/>
</dbReference>
<dbReference type="PROSITE" id="PS50026">
    <property type="entry name" value="EGF_3"/>
    <property type="match status" value="1"/>
</dbReference>
<dbReference type="InterPro" id="IPR018358">
    <property type="entry name" value="Disintegrin_CS"/>
</dbReference>
<evidence type="ECO:0000256" key="8">
    <source>
        <dbReference type="PROSITE-ProRule" id="PRU00276"/>
    </source>
</evidence>
<dbReference type="RefSeq" id="XP_007940547.1">
    <property type="nucleotide sequence ID" value="XM_007942356.1"/>
</dbReference>
<evidence type="ECO:0000256" key="9">
    <source>
        <dbReference type="SAM" id="Phobius"/>
    </source>
</evidence>
<dbReference type="GO" id="GO:0008584">
    <property type="term" value="P:male gonad development"/>
    <property type="evidence" value="ECO:0007669"/>
    <property type="project" value="TreeGrafter"/>
</dbReference>
<dbReference type="InterPro" id="IPR001762">
    <property type="entry name" value="Disintegrin_dom"/>
</dbReference>
<dbReference type="InterPro" id="IPR006586">
    <property type="entry name" value="ADAM_Cys-rich"/>
</dbReference>
<keyword evidence="8" id="KW-0862">Zinc</keyword>
<reference evidence="14" key="1">
    <citation type="submission" date="2025-08" db="UniProtKB">
        <authorList>
            <consortium name="RefSeq"/>
        </authorList>
    </citation>
    <scope>IDENTIFICATION</scope>
</reference>
<dbReference type="PANTHER" id="PTHR11905">
    <property type="entry name" value="ADAM A DISINTEGRIN AND METALLOPROTEASE DOMAIN"/>
    <property type="match status" value="1"/>
</dbReference>
<name>A0A8B6ZZK6_ORYAF</name>
<feature type="disulfide bond" evidence="6">
    <location>
        <begin position="403"/>
        <end position="423"/>
    </location>
</feature>
<keyword evidence="13" id="KW-1185">Reference proteome</keyword>
<keyword evidence="2 9" id="KW-0812">Transmembrane</keyword>
<dbReference type="GO" id="GO:0046872">
    <property type="term" value="F:metal ion binding"/>
    <property type="evidence" value="ECO:0007669"/>
    <property type="project" value="UniProtKB-KW"/>
</dbReference>
<protein>
    <submittedName>
        <fullName evidence="14">Disintegrin and metalloproteinase domain-containing protein 20-like</fullName>
    </submittedName>
</protein>
<dbReference type="GeneID" id="103198233"/>
<dbReference type="InterPro" id="IPR024079">
    <property type="entry name" value="MetalloPept_cat_dom_sf"/>
</dbReference>
<feature type="disulfide bond" evidence="7">
    <location>
        <begin position="599"/>
        <end position="608"/>
    </location>
</feature>
<keyword evidence="7" id="KW-0245">EGF-like domain</keyword>
<evidence type="ECO:0000256" key="2">
    <source>
        <dbReference type="ARBA" id="ARBA00022692"/>
    </source>
</evidence>
<evidence type="ECO:0000256" key="3">
    <source>
        <dbReference type="ARBA" id="ARBA00022989"/>
    </source>
</evidence>
<dbReference type="FunFam" id="4.10.70.10:FF:000001">
    <property type="entry name" value="Disintegrin and metalloproteinase domain-containing protein 22"/>
    <property type="match status" value="1"/>
</dbReference>
<dbReference type="CDD" id="cd04269">
    <property type="entry name" value="ZnMc_adamalysin_II_like"/>
    <property type="match status" value="1"/>
</dbReference>
<evidence type="ECO:0000256" key="7">
    <source>
        <dbReference type="PROSITE-ProRule" id="PRU00076"/>
    </source>
</evidence>
<dbReference type="SUPFAM" id="SSF55486">
    <property type="entry name" value="Metalloproteases ('zincins'), catalytic domain"/>
    <property type="match status" value="1"/>
</dbReference>
<evidence type="ECO:0000256" key="5">
    <source>
        <dbReference type="ARBA" id="ARBA00023157"/>
    </source>
</evidence>
<dbReference type="AlphaFoldDB" id="A0A8B6ZZK6"/>
<dbReference type="Pfam" id="PF01421">
    <property type="entry name" value="Reprolysin"/>
    <property type="match status" value="1"/>
</dbReference>
<organism evidence="13 14">
    <name type="scientific">Orycteropus afer afer</name>
    <dbReference type="NCBI Taxonomy" id="1230840"/>
    <lineage>
        <taxon>Eukaryota</taxon>
        <taxon>Metazoa</taxon>
        <taxon>Chordata</taxon>
        <taxon>Craniata</taxon>
        <taxon>Vertebrata</taxon>
        <taxon>Euteleostomi</taxon>
        <taxon>Mammalia</taxon>
        <taxon>Eutheria</taxon>
        <taxon>Afrotheria</taxon>
        <taxon>Tubulidentata</taxon>
        <taxon>Orycteropodidae</taxon>
        <taxon>Orycteropus</taxon>
    </lineage>
</organism>
<feature type="binding site" evidence="8">
    <location>
        <position position="287"/>
    </location>
    <ligand>
        <name>Zn(2+)</name>
        <dbReference type="ChEBI" id="CHEBI:29105"/>
        <note>catalytic</note>
    </ligand>
</feature>
<evidence type="ECO:0000313" key="14">
    <source>
        <dbReference type="RefSeq" id="XP_007940547.1"/>
    </source>
</evidence>
<dbReference type="SUPFAM" id="SSF57552">
    <property type="entry name" value="Blood coagulation inhibitor (disintegrin)"/>
    <property type="match status" value="1"/>
</dbReference>
<keyword evidence="5 7" id="KW-1015">Disulfide bond</keyword>
<evidence type="ECO:0000259" key="12">
    <source>
        <dbReference type="PROSITE" id="PS50215"/>
    </source>
</evidence>
<feature type="domain" description="EGF-like" evidence="10">
    <location>
        <begin position="576"/>
        <end position="609"/>
    </location>
</feature>
<evidence type="ECO:0000313" key="13">
    <source>
        <dbReference type="Proteomes" id="UP000694850"/>
    </source>
</evidence>
<dbReference type="PROSITE" id="PS01186">
    <property type="entry name" value="EGF_2"/>
    <property type="match status" value="1"/>
</dbReference>
<sequence>MRFQGRRHIVHMKVKKNLLPRDFPVITNNDQGAMQEDYPFVPRDCYYFSYLEGVPGSMATLDTCHGGLRGMLQVDDFTYEIKPLEASSKFEHVISLLVLEEKSTEVEKCVIEEENENLAFEEEKLTETSRAGPVYLWVGHRKQLKLHYTVSNSLYRQNTNMTHIVENVVLINNIMDSIYGFIHLNVFIRVLCIWNDSDKVALSGGGAGDIVNVFGLWKLHTWWGQISHDTSLLLTGHQLGNSRYFAFTDGVCNPNWGATYAFVKSYHLFLAATISAHTIAHNFGVSHDGAGCYCFRRTSCVMASAPGLMDMWSNCSYARFHDKFMSWDPCLSARNTPYNNFPYVAPRCGDKIVNQKEECDCGSFKECTKDKCCGTNCALTLGSLCDAGGCCSNCIYAPPGYVCRDIRGICDLPEYCDGKTHECPRDAYIQDGTPCSPLAVCVRGNCSDRDMQCQALFGYGIKDASPACYNQLNIIGDRFGNCGVKVIKGGGKPVKCEADDVFCGMLHCRGVTEVPGGGEHSTFRQLIVHDIKDERCSGYDAHFGTEKPYMGLVVDGATCGPGRYCLNQNCTYYQDLHFTCNVSTCNYKGVCNNNDNCHCLHGWRPPYCDGKGAGGSVDSGPPPDREPGLRARVLANVNKMLLTIFSRLILFLFSFIVGGFARVKQVVQKKIEVKTEESK</sequence>
<keyword evidence="4 9" id="KW-0472">Membrane</keyword>
<feature type="domain" description="Disintegrin" evidence="11">
    <location>
        <begin position="345"/>
        <end position="431"/>
    </location>
</feature>
<keyword evidence="3 9" id="KW-1133">Transmembrane helix</keyword>
<dbReference type="Pfam" id="PF08516">
    <property type="entry name" value="ADAM_CR"/>
    <property type="match status" value="1"/>
</dbReference>
<dbReference type="GO" id="GO:0006508">
    <property type="term" value="P:proteolysis"/>
    <property type="evidence" value="ECO:0007669"/>
    <property type="project" value="InterPro"/>
</dbReference>
<gene>
    <name evidence="14" type="primary">LOC103198233</name>
</gene>
<feature type="domain" description="Peptidase M12B" evidence="12">
    <location>
        <begin position="142"/>
        <end position="336"/>
    </location>
</feature>
<evidence type="ECO:0000256" key="6">
    <source>
        <dbReference type="PROSITE-ProRule" id="PRU00068"/>
    </source>
</evidence>
<dbReference type="OrthoDB" id="5951731at2759"/>
<dbReference type="Gene3D" id="4.10.70.10">
    <property type="entry name" value="Disintegrin domain"/>
    <property type="match status" value="1"/>
</dbReference>
<dbReference type="PROSITE" id="PS00427">
    <property type="entry name" value="DISINTEGRIN_1"/>
    <property type="match status" value="1"/>
</dbReference>
<evidence type="ECO:0000256" key="1">
    <source>
        <dbReference type="ARBA" id="ARBA00004167"/>
    </source>
</evidence>
<dbReference type="PANTHER" id="PTHR11905:SF167">
    <property type="entry name" value="A DISINTEGRIN AND METALLOPEPTIDASE DOMAIN 4-RELATED"/>
    <property type="match status" value="1"/>
</dbReference>
<proteinExistence type="predicted"/>
<feature type="binding site" evidence="8">
    <location>
        <position position="281"/>
    </location>
    <ligand>
        <name>Zn(2+)</name>
        <dbReference type="ChEBI" id="CHEBI:29105"/>
        <note>catalytic</note>
    </ligand>
</feature>
<dbReference type="Pfam" id="PF00200">
    <property type="entry name" value="Disintegrin"/>
    <property type="match status" value="1"/>
</dbReference>
<accession>A0A8B6ZZK6</accession>
<dbReference type="Proteomes" id="UP000694850">
    <property type="component" value="Unplaced"/>
</dbReference>
<evidence type="ECO:0000259" key="10">
    <source>
        <dbReference type="PROSITE" id="PS50026"/>
    </source>
</evidence>
<dbReference type="GO" id="GO:0009897">
    <property type="term" value="C:external side of plasma membrane"/>
    <property type="evidence" value="ECO:0007669"/>
    <property type="project" value="TreeGrafter"/>
</dbReference>
<dbReference type="InterPro" id="IPR034027">
    <property type="entry name" value="Reprolysin_adamalysin"/>
</dbReference>
<dbReference type="PROSITE" id="PS50214">
    <property type="entry name" value="DISINTEGRIN_2"/>
    <property type="match status" value="1"/>
</dbReference>
<evidence type="ECO:0000256" key="4">
    <source>
        <dbReference type="ARBA" id="ARBA00023136"/>
    </source>
</evidence>
<evidence type="ECO:0000259" key="11">
    <source>
        <dbReference type="PROSITE" id="PS50214"/>
    </source>
</evidence>
<dbReference type="PROSITE" id="PS50215">
    <property type="entry name" value="ADAM_MEPRO"/>
    <property type="match status" value="1"/>
</dbReference>
<feature type="binding site" evidence="8">
    <location>
        <position position="277"/>
    </location>
    <ligand>
        <name>Zn(2+)</name>
        <dbReference type="ChEBI" id="CHEBI:29105"/>
        <note>catalytic</note>
    </ligand>
</feature>
<dbReference type="InterPro" id="IPR036436">
    <property type="entry name" value="Disintegrin_dom_sf"/>
</dbReference>
<keyword evidence="8" id="KW-0479">Metal-binding</keyword>
<dbReference type="SMART" id="SM00050">
    <property type="entry name" value="DISIN"/>
    <property type="match status" value="1"/>
</dbReference>
<dbReference type="SMART" id="SM00608">
    <property type="entry name" value="ACR"/>
    <property type="match status" value="1"/>
</dbReference>
<dbReference type="InterPro" id="IPR000742">
    <property type="entry name" value="EGF"/>
</dbReference>
<dbReference type="InterPro" id="IPR001590">
    <property type="entry name" value="Peptidase_M12B"/>
</dbReference>
<dbReference type="GO" id="GO:0004222">
    <property type="term" value="F:metalloendopeptidase activity"/>
    <property type="evidence" value="ECO:0007669"/>
    <property type="project" value="InterPro"/>
</dbReference>
<feature type="transmembrane region" description="Helical" evidence="9">
    <location>
        <begin position="640"/>
        <end position="661"/>
    </location>
</feature>
<dbReference type="GO" id="GO:1990913">
    <property type="term" value="C:sperm head plasma membrane"/>
    <property type="evidence" value="ECO:0007669"/>
    <property type="project" value="TreeGrafter"/>
</dbReference>
<comment type="caution">
    <text evidence="7">Lacks conserved residue(s) required for the propagation of feature annotation.</text>
</comment>
<comment type="subcellular location">
    <subcellularLocation>
        <location evidence="1">Membrane</location>
        <topology evidence="1">Single-pass membrane protein</topology>
    </subcellularLocation>
</comment>